<dbReference type="Gene3D" id="3.40.970.10">
    <property type="entry name" value="Ribonuclease H1, N-terminal domain"/>
    <property type="match status" value="1"/>
</dbReference>
<reference evidence="3" key="1">
    <citation type="journal article" date="2019" name="Environ. Microbiol.">
        <title>Fungal ecological strategies reflected in gene transcription - a case study of two litter decomposers.</title>
        <authorList>
            <person name="Barbi F."/>
            <person name="Kohler A."/>
            <person name="Barry K."/>
            <person name="Baskaran P."/>
            <person name="Daum C."/>
            <person name="Fauchery L."/>
            <person name="Ihrmark K."/>
            <person name="Kuo A."/>
            <person name="LaButti K."/>
            <person name="Lipzen A."/>
            <person name="Morin E."/>
            <person name="Grigoriev I.V."/>
            <person name="Henrissat B."/>
            <person name="Lindahl B."/>
            <person name="Martin F."/>
        </authorList>
    </citation>
    <scope>NUCLEOTIDE SEQUENCE</scope>
    <source>
        <strain evidence="3">JB14</strain>
    </source>
</reference>
<dbReference type="OrthoDB" id="2871083at2759"/>
<dbReference type="Pfam" id="PF01693">
    <property type="entry name" value="Cauli_VI"/>
    <property type="match status" value="1"/>
</dbReference>
<sequence>MSTVLTLSDSDSEDDIHSSPSSLTSSVPSTPNPNCQSMDLATCFPPVFDSATPNSPVRDKRRFYNVYAGDQCGCFREWSDASGRVSGVKGNRHKSYDSWEEALDGWRQNCRSYHRHPADFVDGTLFCPETTVNVPQATVPPPSQHNVVFLPESAPQASPTTSSRPSTPRRPTLLASLPASPSKHSPRATSRSLTAPRHWAVSYTGFNGVVSKSQAGRLFEEAVLDSREVDMCEISSFDEALDWFSCLSLA</sequence>
<dbReference type="AlphaFoldDB" id="A0A6A4GID2"/>
<dbReference type="Proteomes" id="UP000799118">
    <property type="component" value="Unassembled WGS sequence"/>
</dbReference>
<dbReference type="EMBL" id="ML770019">
    <property type="protein sequence ID" value="KAE9385170.1"/>
    <property type="molecule type" value="Genomic_DNA"/>
</dbReference>
<keyword evidence="4" id="KW-1185">Reference proteome</keyword>
<evidence type="ECO:0000259" key="2">
    <source>
        <dbReference type="Pfam" id="PF01693"/>
    </source>
</evidence>
<feature type="compositionally biased region" description="Low complexity" evidence="1">
    <location>
        <begin position="158"/>
        <end position="172"/>
    </location>
</feature>
<dbReference type="InterPro" id="IPR011320">
    <property type="entry name" value="RNase_H1_N"/>
</dbReference>
<feature type="domain" description="Ribonuclease H1 N-terminal" evidence="2">
    <location>
        <begin position="63"/>
        <end position="103"/>
    </location>
</feature>
<proteinExistence type="predicted"/>
<organism evidence="3 4">
    <name type="scientific">Gymnopus androsaceus JB14</name>
    <dbReference type="NCBI Taxonomy" id="1447944"/>
    <lineage>
        <taxon>Eukaryota</taxon>
        <taxon>Fungi</taxon>
        <taxon>Dikarya</taxon>
        <taxon>Basidiomycota</taxon>
        <taxon>Agaricomycotina</taxon>
        <taxon>Agaricomycetes</taxon>
        <taxon>Agaricomycetidae</taxon>
        <taxon>Agaricales</taxon>
        <taxon>Marasmiineae</taxon>
        <taxon>Omphalotaceae</taxon>
        <taxon>Gymnopus</taxon>
    </lineage>
</organism>
<feature type="compositionally biased region" description="Low complexity" evidence="1">
    <location>
        <begin position="18"/>
        <end position="34"/>
    </location>
</feature>
<feature type="region of interest" description="Disordered" evidence="1">
    <location>
        <begin position="153"/>
        <end position="193"/>
    </location>
</feature>
<feature type="region of interest" description="Disordered" evidence="1">
    <location>
        <begin position="1"/>
        <end position="34"/>
    </location>
</feature>
<dbReference type="SUPFAM" id="SSF55658">
    <property type="entry name" value="L9 N-domain-like"/>
    <property type="match status" value="1"/>
</dbReference>
<name>A0A6A4GID2_9AGAR</name>
<protein>
    <recommendedName>
        <fullName evidence="2">Ribonuclease H1 N-terminal domain-containing protein</fullName>
    </recommendedName>
</protein>
<gene>
    <name evidence="3" type="ORF">BT96DRAFT_1007291</name>
</gene>
<dbReference type="InterPro" id="IPR037056">
    <property type="entry name" value="RNase_H1_N_sf"/>
</dbReference>
<evidence type="ECO:0000313" key="4">
    <source>
        <dbReference type="Proteomes" id="UP000799118"/>
    </source>
</evidence>
<dbReference type="InterPro" id="IPR009027">
    <property type="entry name" value="Ribosomal_bL9/RNase_H1_N"/>
</dbReference>
<evidence type="ECO:0000313" key="3">
    <source>
        <dbReference type="EMBL" id="KAE9385170.1"/>
    </source>
</evidence>
<accession>A0A6A4GID2</accession>
<evidence type="ECO:0000256" key="1">
    <source>
        <dbReference type="SAM" id="MobiDB-lite"/>
    </source>
</evidence>